<gene>
    <name evidence="2" type="ORF">AVDCRST_MAG06-136</name>
</gene>
<accession>A0A6J4MY29</accession>
<dbReference type="GO" id="GO:0004519">
    <property type="term" value="F:endonuclease activity"/>
    <property type="evidence" value="ECO:0007669"/>
    <property type="project" value="UniProtKB-KW"/>
</dbReference>
<organism evidence="2">
    <name type="scientific">uncultured Nocardioides sp</name>
    <dbReference type="NCBI Taxonomy" id="198441"/>
    <lineage>
        <taxon>Bacteria</taxon>
        <taxon>Bacillati</taxon>
        <taxon>Actinomycetota</taxon>
        <taxon>Actinomycetes</taxon>
        <taxon>Propionibacteriales</taxon>
        <taxon>Nocardioidaceae</taxon>
        <taxon>Nocardioides</taxon>
        <taxon>environmental samples</taxon>
    </lineage>
</organism>
<proteinExistence type="predicted"/>
<keyword evidence="2" id="KW-0378">Hydrolase</keyword>
<keyword evidence="2" id="KW-0269">Exonuclease</keyword>
<feature type="compositionally biased region" description="Pro residues" evidence="1">
    <location>
        <begin position="55"/>
        <end position="66"/>
    </location>
</feature>
<feature type="region of interest" description="Disordered" evidence="1">
    <location>
        <begin position="1"/>
        <end position="99"/>
    </location>
</feature>
<feature type="compositionally biased region" description="Pro residues" evidence="1">
    <location>
        <begin position="1"/>
        <end position="21"/>
    </location>
</feature>
<dbReference type="GO" id="GO:0004527">
    <property type="term" value="F:exonuclease activity"/>
    <property type="evidence" value="ECO:0007669"/>
    <property type="project" value="UniProtKB-KW"/>
</dbReference>
<feature type="compositionally biased region" description="Low complexity" evidence="1">
    <location>
        <begin position="227"/>
        <end position="238"/>
    </location>
</feature>
<dbReference type="EMBL" id="CADCUP010000011">
    <property type="protein sequence ID" value="CAA9371988.1"/>
    <property type="molecule type" value="Genomic_DNA"/>
</dbReference>
<name>A0A6J4MY29_9ACTN</name>
<evidence type="ECO:0000256" key="1">
    <source>
        <dbReference type="SAM" id="MobiDB-lite"/>
    </source>
</evidence>
<protein>
    <submittedName>
        <fullName evidence="2">Endonuclease/exonuclease/phosphatase</fullName>
    </submittedName>
</protein>
<keyword evidence="2" id="KW-0255">Endonuclease</keyword>
<sequence length="267" mass="28440">CCGSPRPTPPEAVTAPGPPAPRSGRAGPPRRRRWTWTSSASRRSTTCCPAAVPWTRPPRSPPPWPSENPGRAASPQRCTGRPAPPPPSAQPWPHRPTSRRTASPCSAVIRCAAGPSSGCRPPVLVCPCCSRRARTAGCCGCRTSRGWRWRRSSRHRQATSPSSPRTCPSARGAPSRSCGRSCAGPGTCPRRGCCSATSTCLVGWPPASRGGRPRCGPRRTPRRRRGCSSTTCSSTVPRASGAPRPARWGTATTSRSVPSWWWREAGP</sequence>
<dbReference type="AlphaFoldDB" id="A0A6J4MY29"/>
<feature type="region of interest" description="Disordered" evidence="1">
    <location>
        <begin position="150"/>
        <end position="188"/>
    </location>
</feature>
<reference evidence="2" key="1">
    <citation type="submission" date="2020-02" db="EMBL/GenBank/DDBJ databases">
        <authorList>
            <person name="Meier V. D."/>
        </authorList>
    </citation>
    <scope>NUCLEOTIDE SEQUENCE</scope>
    <source>
        <strain evidence="2">AVDCRST_MAG06</strain>
    </source>
</reference>
<keyword evidence="2" id="KW-0540">Nuclease</keyword>
<feature type="compositionally biased region" description="Low complexity" evidence="1">
    <location>
        <begin position="35"/>
        <end position="46"/>
    </location>
</feature>
<evidence type="ECO:0000313" key="2">
    <source>
        <dbReference type="EMBL" id="CAA9371988.1"/>
    </source>
</evidence>
<feature type="non-terminal residue" evidence="2">
    <location>
        <position position="1"/>
    </location>
</feature>
<feature type="compositionally biased region" description="Basic residues" evidence="1">
    <location>
        <begin position="211"/>
        <end position="226"/>
    </location>
</feature>
<feature type="compositionally biased region" description="Pro residues" evidence="1">
    <location>
        <begin position="82"/>
        <end position="94"/>
    </location>
</feature>
<feature type="non-terminal residue" evidence="2">
    <location>
        <position position="267"/>
    </location>
</feature>
<feature type="region of interest" description="Disordered" evidence="1">
    <location>
        <begin position="208"/>
        <end position="267"/>
    </location>
</feature>